<reference evidence="1 2" key="1">
    <citation type="submission" date="2015-01" db="EMBL/GenBank/DDBJ databases">
        <title>Genome of allotetraploid Gossypium barbadense reveals genomic plasticity and fiber elongation in cotton evolution.</title>
        <authorList>
            <person name="Chen X."/>
            <person name="Liu X."/>
            <person name="Zhao B."/>
            <person name="Zheng H."/>
            <person name="Hu Y."/>
            <person name="Lu G."/>
            <person name="Yang C."/>
            <person name="Chen J."/>
            <person name="Shan C."/>
            <person name="Zhang L."/>
            <person name="Zhou Y."/>
            <person name="Wang L."/>
            <person name="Guo W."/>
            <person name="Bai Y."/>
            <person name="Ruan J."/>
            <person name="Shangguan X."/>
            <person name="Mao Y."/>
            <person name="Jiang J."/>
            <person name="Zhu Y."/>
            <person name="Lei J."/>
            <person name="Kang H."/>
            <person name="Chen S."/>
            <person name="He X."/>
            <person name="Wang R."/>
            <person name="Wang Y."/>
            <person name="Chen J."/>
            <person name="Wang L."/>
            <person name="Yu S."/>
            <person name="Wang B."/>
            <person name="Wei J."/>
            <person name="Song S."/>
            <person name="Lu X."/>
            <person name="Gao Z."/>
            <person name="Gu W."/>
            <person name="Deng X."/>
            <person name="Ma D."/>
            <person name="Wang S."/>
            <person name="Liang W."/>
            <person name="Fang L."/>
            <person name="Cai C."/>
            <person name="Zhu X."/>
            <person name="Zhou B."/>
            <person name="Zhang Y."/>
            <person name="Chen Z."/>
            <person name="Xu S."/>
            <person name="Zhu R."/>
            <person name="Wang S."/>
            <person name="Zhang T."/>
            <person name="Zhao G."/>
        </authorList>
    </citation>
    <scope>NUCLEOTIDE SEQUENCE [LARGE SCALE GENOMIC DNA]</scope>
    <source>
        <strain evidence="2">cv. Xinhai21</strain>
        <tissue evidence="1">Leaf</tissue>
    </source>
</reference>
<proteinExistence type="predicted"/>
<protein>
    <recommendedName>
        <fullName evidence="3">Retrotransposon gag domain-containing protein</fullName>
    </recommendedName>
</protein>
<organism evidence="1 2">
    <name type="scientific">Gossypium barbadense</name>
    <name type="common">Sea Island cotton</name>
    <name type="synonym">Hibiscus barbadensis</name>
    <dbReference type="NCBI Taxonomy" id="3634"/>
    <lineage>
        <taxon>Eukaryota</taxon>
        <taxon>Viridiplantae</taxon>
        <taxon>Streptophyta</taxon>
        <taxon>Embryophyta</taxon>
        <taxon>Tracheophyta</taxon>
        <taxon>Spermatophyta</taxon>
        <taxon>Magnoliopsida</taxon>
        <taxon>eudicotyledons</taxon>
        <taxon>Gunneridae</taxon>
        <taxon>Pentapetalae</taxon>
        <taxon>rosids</taxon>
        <taxon>malvids</taxon>
        <taxon>Malvales</taxon>
        <taxon>Malvaceae</taxon>
        <taxon>Malvoideae</taxon>
        <taxon>Gossypium</taxon>
    </lineage>
</organism>
<evidence type="ECO:0000313" key="1">
    <source>
        <dbReference type="EMBL" id="PPR90413.1"/>
    </source>
</evidence>
<accession>A0A2P5WH45</accession>
<dbReference type="Proteomes" id="UP000239757">
    <property type="component" value="Unassembled WGS sequence"/>
</dbReference>
<dbReference type="EMBL" id="KZ667631">
    <property type="protein sequence ID" value="PPR90413.1"/>
    <property type="molecule type" value="Genomic_DNA"/>
</dbReference>
<dbReference type="OrthoDB" id="1738534at2759"/>
<dbReference type="AlphaFoldDB" id="A0A2P5WH45"/>
<sequence length="249" mass="28704">MVQEQLESLQDETKIPKWLEEQKSSIDATFVETQRYISRILESLTKKGEESSSNTPETQRKNMNQKCQRYFSMFSVAEDQKVDIASMYLVGKAETWYDGYILQKHRTTWPEFVVDLCQRFCDRTCADVVEEFNNFIGRLKEDIKHRAKVNKPSLASAGTAARQAKLHEIVLSLGGSDMVLGVDWMRQFSPVVMDFNAMTVSFQWKWQNITLKGGQKNPGLKTISGEKLQKIAEKDPYMTGDVNAYFRRT</sequence>
<evidence type="ECO:0000313" key="2">
    <source>
        <dbReference type="Proteomes" id="UP000239757"/>
    </source>
</evidence>
<name>A0A2P5WH45_GOSBA</name>
<evidence type="ECO:0008006" key="3">
    <source>
        <dbReference type="Google" id="ProtNLM"/>
    </source>
</evidence>
<gene>
    <name evidence="1" type="ORF">GOBAR_AA30266</name>
</gene>